<dbReference type="OrthoDB" id="551053at2759"/>
<evidence type="ECO:0000256" key="2">
    <source>
        <dbReference type="SAM" id="MobiDB-lite"/>
    </source>
</evidence>
<dbReference type="GeneID" id="106174303"/>
<dbReference type="InParanoid" id="A0A1S3JM97"/>
<dbReference type="STRING" id="7574.A0A1S3JM97"/>
<keyword evidence="4" id="KW-0813">Transport</keyword>
<reference evidence="4" key="1">
    <citation type="submission" date="2025-08" db="UniProtKB">
        <authorList>
            <consortium name="RefSeq"/>
        </authorList>
    </citation>
    <scope>IDENTIFICATION</scope>
    <source>
        <tissue evidence="4">Gonads</tissue>
    </source>
</reference>
<dbReference type="GO" id="GO:0005814">
    <property type="term" value="C:centriole"/>
    <property type="evidence" value="ECO:0007669"/>
    <property type="project" value="TreeGrafter"/>
</dbReference>
<dbReference type="Pfam" id="PF15964">
    <property type="entry name" value="CCCAP"/>
    <property type="match status" value="1"/>
</dbReference>
<keyword evidence="4" id="KW-0407">Ion channel</keyword>
<feature type="coiled-coil region" evidence="1">
    <location>
        <begin position="572"/>
        <end position="641"/>
    </location>
</feature>
<keyword evidence="4" id="KW-0406">Ion transport</keyword>
<dbReference type="FunCoup" id="A0A1S3JM97">
    <property type="interactions" value="171"/>
</dbReference>
<proteinExistence type="predicted"/>
<dbReference type="KEGG" id="lak:106174303"/>
<feature type="coiled-coil region" evidence="1">
    <location>
        <begin position="433"/>
        <end position="513"/>
    </location>
</feature>
<feature type="coiled-coil region" evidence="1">
    <location>
        <begin position="55"/>
        <end position="407"/>
    </location>
</feature>
<dbReference type="InterPro" id="IPR031887">
    <property type="entry name" value="SDCCAG8"/>
</dbReference>
<name>A0A1S3JM97_LINAN</name>
<dbReference type="RefSeq" id="XP_013411251.1">
    <property type="nucleotide sequence ID" value="XM_013555797.1"/>
</dbReference>
<dbReference type="GO" id="GO:0045162">
    <property type="term" value="P:clustering of voltage-gated sodium channels"/>
    <property type="evidence" value="ECO:0007669"/>
    <property type="project" value="InterPro"/>
</dbReference>
<dbReference type="Proteomes" id="UP000085678">
    <property type="component" value="Unplaced"/>
</dbReference>
<keyword evidence="3" id="KW-1185">Reference proteome</keyword>
<feature type="region of interest" description="Disordered" evidence="2">
    <location>
        <begin position="683"/>
        <end position="713"/>
    </location>
</feature>
<keyword evidence="1" id="KW-0175">Coiled coil</keyword>
<gene>
    <name evidence="4" type="primary">LOC106174303</name>
</gene>
<dbReference type="InterPro" id="IPR038911">
    <property type="entry name" value="SCLT1"/>
</dbReference>
<dbReference type="AlphaFoldDB" id="A0A1S3JM97"/>
<evidence type="ECO:0000256" key="1">
    <source>
        <dbReference type="SAM" id="Coils"/>
    </source>
</evidence>
<dbReference type="PANTHER" id="PTHR35970">
    <property type="entry name" value="SODIUM CHANNEL AND CLATHRIN LINKER 1"/>
    <property type="match status" value="1"/>
</dbReference>
<protein>
    <submittedName>
        <fullName evidence="4">Sodium channel and clathrin linker 1 isoform X1</fullName>
    </submittedName>
</protein>
<evidence type="ECO:0000313" key="3">
    <source>
        <dbReference type="Proteomes" id="UP000085678"/>
    </source>
</evidence>
<feature type="compositionally biased region" description="Basic and acidic residues" evidence="2">
    <location>
        <begin position="693"/>
        <end position="705"/>
    </location>
</feature>
<dbReference type="PANTHER" id="PTHR35970:SF1">
    <property type="entry name" value="SODIUM CHANNEL AND CLATHRIN LINKER 1"/>
    <property type="match status" value="1"/>
</dbReference>
<dbReference type="GO" id="GO:0060271">
    <property type="term" value="P:cilium assembly"/>
    <property type="evidence" value="ECO:0007669"/>
    <property type="project" value="TreeGrafter"/>
</dbReference>
<dbReference type="GO" id="GO:0007098">
    <property type="term" value="P:centrosome cycle"/>
    <property type="evidence" value="ECO:0007669"/>
    <property type="project" value="InterPro"/>
</dbReference>
<dbReference type="GO" id="GO:0005813">
    <property type="term" value="C:centrosome"/>
    <property type="evidence" value="ECO:0007669"/>
    <property type="project" value="InterPro"/>
</dbReference>
<organism evidence="3 4">
    <name type="scientific">Lingula anatina</name>
    <name type="common">Brachiopod</name>
    <name type="synonym">Lingula unguis</name>
    <dbReference type="NCBI Taxonomy" id="7574"/>
    <lineage>
        <taxon>Eukaryota</taxon>
        <taxon>Metazoa</taxon>
        <taxon>Spiralia</taxon>
        <taxon>Lophotrochozoa</taxon>
        <taxon>Brachiopoda</taxon>
        <taxon>Linguliformea</taxon>
        <taxon>Lingulata</taxon>
        <taxon>Lingulida</taxon>
        <taxon>Linguloidea</taxon>
        <taxon>Lingulidae</taxon>
        <taxon>Lingula</taxon>
    </lineage>
</organism>
<accession>A0A1S3JM97</accession>
<dbReference type="GO" id="GO:0034220">
    <property type="term" value="P:monoatomic ion transmembrane transport"/>
    <property type="evidence" value="ECO:0007669"/>
    <property type="project" value="UniProtKB-KW"/>
</dbReference>
<evidence type="ECO:0000313" key="4">
    <source>
        <dbReference type="RefSeq" id="XP_013411251.1"/>
    </source>
</evidence>
<sequence>MASEEVSFLRDQVRRLNDVLSQYQSQYPPLSLQPGKGSDASPPWFSDKSLLSPLVVEYDSVIQQLRREIERYKGEIGELKSHLERLVSENKRLTRELKENIQHQLEDFDSEALKPSTGEDDEVLENLQQQIMAALQEKESAVQMWQEACQEVERLEQQIEDSRNDPRFRHLETQAMAVKEQYTRAVADLTAEVQSLQEQLRVSKNEGRTANMQAAELRQTLEVLGQELLKREQERDDAIRRVGTSDSRETEMREIIVELESKLSTQNYEVDQLKKDKTELDQKLTELQKKNSDLEQKEYEFHLQNRENVQMAENALLEKDQALLREQQQTEENQRLQDQMSKLIDEAGLRTKKEVENIRKQCNNNIAKLMEELQNMEMDNSEKQAQLERAIREKRAVESELEKLYQEGLVMGSKEQANYEELNKRACQAETLRDEAVIKLESLQGNVKRMEMNHIQEKSQLQMQIDQLRERVTTMSQEFEDVNQERMKLLDETDKLKRKMQQAQKEKEAADRKCSKELTLRDQEQLMKERECEVRMQSMEDAHRQSTKELRNMLLQQQRMGAKWKEECQAISQKFEGKITDLRDENGRLKRRAEELTRLLEECKEKTVQAENLVIEYTNNIKKMENRVRDAESRAQDAATQVSKQLARERRMRQERRFLASELDRSQSGHPGVRFQAPLLMSDLASNGQSGRVSREDSQSEHSDHSLPLSHGR</sequence>